<dbReference type="InterPro" id="IPR032384">
    <property type="entry name" value="Kif23_Arf-bd"/>
</dbReference>
<feature type="non-terminal residue" evidence="3">
    <location>
        <position position="347"/>
    </location>
</feature>
<feature type="domain" description="Kinesin-like protein Kif23 Arf6-interacting" evidence="2">
    <location>
        <begin position="248"/>
        <end position="346"/>
    </location>
</feature>
<protein>
    <submittedName>
        <fullName evidence="3">(spotted green pufferfish) hypothetical protein</fullName>
    </submittedName>
</protein>
<keyword evidence="1" id="KW-0175">Coiled coil</keyword>
<feature type="coiled-coil region" evidence="1">
    <location>
        <begin position="88"/>
        <end position="143"/>
    </location>
</feature>
<organism evidence="3">
    <name type="scientific">Tetraodon nigroviridis</name>
    <name type="common">Spotted green pufferfish</name>
    <name type="synonym">Chelonodon nigroviridis</name>
    <dbReference type="NCBI Taxonomy" id="99883"/>
    <lineage>
        <taxon>Eukaryota</taxon>
        <taxon>Metazoa</taxon>
        <taxon>Chordata</taxon>
        <taxon>Craniata</taxon>
        <taxon>Vertebrata</taxon>
        <taxon>Euteleostomi</taxon>
        <taxon>Actinopterygii</taxon>
        <taxon>Neopterygii</taxon>
        <taxon>Teleostei</taxon>
        <taxon>Neoteleostei</taxon>
        <taxon>Acanthomorphata</taxon>
        <taxon>Eupercaria</taxon>
        <taxon>Tetraodontiformes</taxon>
        <taxon>Tetradontoidea</taxon>
        <taxon>Tetraodontidae</taxon>
        <taxon>Tetraodon</taxon>
    </lineage>
</organism>
<dbReference type="OrthoDB" id="8123163at2759"/>
<evidence type="ECO:0000259" key="2">
    <source>
        <dbReference type="Pfam" id="PF16540"/>
    </source>
</evidence>
<dbReference type="Gene3D" id="2.60.40.4330">
    <property type="entry name" value="Kinesin-like protein Kif23, Arf6-interacting domain"/>
    <property type="match status" value="1"/>
</dbReference>
<evidence type="ECO:0000256" key="1">
    <source>
        <dbReference type="SAM" id="Coils"/>
    </source>
</evidence>
<accession>Q4SLW3</accession>
<dbReference type="KEGG" id="tng:GSTEN00016042G001"/>
<comment type="caution">
    <text evidence="3">The sequence shown here is derived from an EMBL/GenBank/DDBJ whole genome shotgun (WGS) entry which is preliminary data.</text>
</comment>
<name>Q4SLW3_TETNG</name>
<feature type="non-terminal residue" evidence="3">
    <location>
        <position position="1"/>
    </location>
</feature>
<reference evidence="3" key="2">
    <citation type="submission" date="2004-02" db="EMBL/GenBank/DDBJ databases">
        <authorList>
            <consortium name="Genoscope"/>
            <consortium name="Whitehead Institute Centre for Genome Research"/>
        </authorList>
    </citation>
    <scope>NUCLEOTIDE SEQUENCE</scope>
</reference>
<gene>
    <name evidence="3" type="ORF">GSTENG00016042001</name>
</gene>
<sequence>VRAVPPLPPCVLTDPHDEETLPRLIEALQDRHRARQTTLQQCRRAADTFVSMLQQLDSDLVSKEATIHQQNAKLAEKDAVVQNNSGHIESLRQKIKVHEEKIDDLQKTNALCEDDLNLLQQELQAREQRLQQELSDRRRMERRLQGRMEDTKLKWEKECERRLNAVQVEMQRRLLAKEETLKQVKAVLEDSQTLHSPRLSPQMQSSSSQEVLCEQSPDSLSLPCVCSGPTHNSPLVSFNATEEPPNIPVRPLHRRFSSPGQKKWVDHKPPSNLDLGTMMQPVIPNAIEVSSPSEKALAKCDKYVLTHQELASDDEIHTHLIKGEIIKTRGGGQAVQFTDIETLKQEL</sequence>
<reference evidence="3" key="1">
    <citation type="journal article" date="2004" name="Nature">
        <title>Genome duplication in the teleost fish Tetraodon nigroviridis reveals the early vertebrate proto-karyotype.</title>
        <authorList>
            <person name="Jaillon O."/>
            <person name="Aury J.-M."/>
            <person name="Brunet F."/>
            <person name="Petit J.-L."/>
            <person name="Stange-Thomann N."/>
            <person name="Mauceli E."/>
            <person name="Bouneau L."/>
            <person name="Fischer C."/>
            <person name="Ozouf-Costaz C."/>
            <person name="Bernot A."/>
            <person name="Nicaud S."/>
            <person name="Jaffe D."/>
            <person name="Fisher S."/>
            <person name="Lutfalla G."/>
            <person name="Dossat C."/>
            <person name="Segurens B."/>
            <person name="Dasilva C."/>
            <person name="Salanoubat M."/>
            <person name="Levy M."/>
            <person name="Boudet N."/>
            <person name="Castellano S."/>
            <person name="Anthouard V."/>
            <person name="Jubin C."/>
            <person name="Castelli V."/>
            <person name="Katinka M."/>
            <person name="Vacherie B."/>
            <person name="Biemont C."/>
            <person name="Skalli Z."/>
            <person name="Cattolico L."/>
            <person name="Poulain J."/>
            <person name="De Berardinis V."/>
            <person name="Cruaud C."/>
            <person name="Duprat S."/>
            <person name="Brottier P."/>
            <person name="Coutanceau J.-P."/>
            <person name="Gouzy J."/>
            <person name="Parra G."/>
            <person name="Lardier G."/>
            <person name="Chapple C."/>
            <person name="McKernan K.J."/>
            <person name="McEwan P."/>
            <person name="Bosak S."/>
            <person name="Kellis M."/>
            <person name="Volff J.-N."/>
            <person name="Guigo R."/>
            <person name="Zody M.C."/>
            <person name="Mesirov J."/>
            <person name="Lindblad-Toh K."/>
            <person name="Birren B."/>
            <person name="Nusbaum C."/>
            <person name="Kahn D."/>
            <person name="Robinson-Rechavi M."/>
            <person name="Laudet V."/>
            <person name="Schachter V."/>
            <person name="Quetier F."/>
            <person name="Saurin W."/>
            <person name="Scarpelli C."/>
            <person name="Wincker P."/>
            <person name="Lander E.S."/>
            <person name="Weissenbach J."/>
            <person name="Roest Crollius H."/>
        </authorList>
    </citation>
    <scope>NUCLEOTIDE SEQUENCE [LARGE SCALE GENOMIC DNA]</scope>
</reference>
<dbReference type="AlphaFoldDB" id="Q4SLW3"/>
<dbReference type="EMBL" id="CAAE01014555">
    <property type="protein sequence ID" value="CAF98369.1"/>
    <property type="molecule type" value="Genomic_DNA"/>
</dbReference>
<dbReference type="Pfam" id="PF16540">
    <property type="entry name" value="MKLP1_Arf_bdg"/>
    <property type="match status" value="1"/>
</dbReference>
<dbReference type="InterPro" id="IPR038105">
    <property type="entry name" value="Kif23_Arf-bd_sf"/>
</dbReference>
<proteinExistence type="predicted"/>
<evidence type="ECO:0000313" key="3">
    <source>
        <dbReference type="EMBL" id="CAF98369.1"/>
    </source>
</evidence>